<feature type="region of interest" description="Disordered" evidence="1">
    <location>
        <begin position="54"/>
        <end position="74"/>
    </location>
</feature>
<organism evidence="2 3">
    <name type="scientific">Euplotes crassus</name>
    <dbReference type="NCBI Taxonomy" id="5936"/>
    <lineage>
        <taxon>Eukaryota</taxon>
        <taxon>Sar</taxon>
        <taxon>Alveolata</taxon>
        <taxon>Ciliophora</taxon>
        <taxon>Intramacronucleata</taxon>
        <taxon>Spirotrichea</taxon>
        <taxon>Hypotrichia</taxon>
        <taxon>Euplotida</taxon>
        <taxon>Euplotidae</taxon>
        <taxon>Moneuplotes</taxon>
    </lineage>
</organism>
<evidence type="ECO:0000313" key="2">
    <source>
        <dbReference type="EMBL" id="CAI2363574.1"/>
    </source>
</evidence>
<reference evidence="2" key="1">
    <citation type="submission" date="2023-07" db="EMBL/GenBank/DDBJ databases">
        <authorList>
            <consortium name="AG Swart"/>
            <person name="Singh M."/>
            <person name="Singh A."/>
            <person name="Seah K."/>
            <person name="Emmerich C."/>
        </authorList>
    </citation>
    <scope>NUCLEOTIDE SEQUENCE</scope>
    <source>
        <strain evidence="2">DP1</strain>
    </source>
</reference>
<dbReference type="EMBL" id="CAMPGE010004729">
    <property type="protein sequence ID" value="CAI2363574.1"/>
    <property type="molecule type" value="Genomic_DNA"/>
</dbReference>
<gene>
    <name evidence="2" type="ORF">ECRASSUSDP1_LOCUS4910</name>
</gene>
<dbReference type="PANTHER" id="PTHR43721:SF9">
    <property type="entry name" value="GTP-BINDING PROTEIN 1"/>
    <property type="match status" value="1"/>
</dbReference>
<dbReference type="InterPro" id="IPR050055">
    <property type="entry name" value="EF-Tu_GTPase"/>
</dbReference>
<dbReference type="AlphaFoldDB" id="A0AAD1UDU5"/>
<evidence type="ECO:0000313" key="3">
    <source>
        <dbReference type="Proteomes" id="UP001295684"/>
    </source>
</evidence>
<protein>
    <submittedName>
        <fullName evidence="2">Uncharacterized protein</fullName>
    </submittedName>
</protein>
<comment type="caution">
    <text evidence="2">The sequence shown here is derived from an EMBL/GenBank/DDBJ whole genome shotgun (WGS) entry which is preliminary data.</text>
</comment>
<dbReference type="Proteomes" id="UP001295684">
    <property type="component" value="Unassembled WGS sequence"/>
</dbReference>
<name>A0AAD1UDU5_EUPCR</name>
<evidence type="ECO:0000256" key="1">
    <source>
        <dbReference type="SAM" id="MobiDB-lite"/>
    </source>
</evidence>
<dbReference type="GO" id="GO:0003746">
    <property type="term" value="F:translation elongation factor activity"/>
    <property type="evidence" value="ECO:0007669"/>
    <property type="project" value="TreeGrafter"/>
</dbReference>
<feature type="compositionally biased region" description="Basic residues" evidence="1">
    <location>
        <begin position="58"/>
        <end position="74"/>
    </location>
</feature>
<keyword evidence="3" id="KW-1185">Reference proteome</keyword>
<accession>A0AAD1UDU5</accession>
<sequence>MSFDFCYADVLALGDSDEEDPVFEIGIKKKKSHKKASSDQYKKVQEEKKLMEIAAGAKKTRKRNRKKKHDRQYRKPNLKGIEDELLHKETEDFQKDTYHMVQGSDTTCEETKVVPTEATTPTVKGLTEEEVKAADDFIAQYTQMKLDQNFEEQTVTSDIEEERYYGNTEYKLKLAQSTPERILRLTTQMKFRLQEGSGEAYYVIGVGDKGESIGIDKKEMEASLRILHKMATTLELEISIVYINKGRHGEIVKVKVM</sequence>
<dbReference type="PANTHER" id="PTHR43721">
    <property type="entry name" value="ELONGATION FACTOR TU-RELATED"/>
    <property type="match status" value="1"/>
</dbReference>
<proteinExistence type="predicted"/>